<dbReference type="Gene3D" id="1.10.510.10">
    <property type="entry name" value="Transferase(Phosphotransferase) domain 1"/>
    <property type="match status" value="1"/>
</dbReference>
<keyword evidence="2 6" id="KW-0808">Transferase</keyword>
<comment type="caution">
    <text evidence="9">The sequence shown here is derived from an EMBL/GenBank/DDBJ whole genome shotgun (WGS) entry which is preliminary data.</text>
</comment>
<dbReference type="AlphaFoldDB" id="A0A7L2ULR5"/>
<evidence type="ECO:0000313" key="10">
    <source>
        <dbReference type="Proteomes" id="UP000528411"/>
    </source>
</evidence>
<dbReference type="GO" id="GO:0009966">
    <property type="term" value="P:regulation of signal transduction"/>
    <property type="evidence" value="ECO:0007669"/>
    <property type="project" value="TreeGrafter"/>
</dbReference>
<keyword evidence="1 6" id="KW-0723">Serine/threonine-protein kinase</keyword>
<dbReference type="GO" id="GO:0004703">
    <property type="term" value="F:G protein-coupled receptor kinase activity"/>
    <property type="evidence" value="ECO:0007669"/>
    <property type="project" value="InterPro"/>
</dbReference>
<comment type="similarity">
    <text evidence="6">Belongs to the protein kinase superfamily. AGC Ser/Thr protein kinase family. GPRK subfamily.</text>
</comment>
<dbReference type="GO" id="GO:0007165">
    <property type="term" value="P:signal transduction"/>
    <property type="evidence" value="ECO:0007669"/>
    <property type="project" value="InterPro"/>
</dbReference>
<keyword evidence="10" id="KW-1185">Reference proteome</keyword>
<evidence type="ECO:0000256" key="2">
    <source>
        <dbReference type="ARBA" id="ARBA00022679"/>
    </source>
</evidence>
<accession>A0A7L2ULR5</accession>
<dbReference type="InterPro" id="IPR000961">
    <property type="entry name" value="AGC-kinase_C"/>
</dbReference>
<dbReference type="Proteomes" id="UP000528411">
    <property type="component" value="Unassembled WGS sequence"/>
</dbReference>
<evidence type="ECO:0000256" key="5">
    <source>
        <dbReference type="ARBA" id="ARBA00022840"/>
    </source>
</evidence>
<evidence type="ECO:0000256" key="1">
    <source>
        <dbReference type="ARBA" id="ARBA00022527"/>
    </source>
</evidence>
<evidence type="ECO:0000256" key="6">
    <source>
        <dbReference type="RuleBase" id="RU000308"/>
    </source>
</evidence>
<sequence length="124" mass="12941">ARLGFRGNDCAQLKAHPLFAAINWGRLEAGLVPPPFVPDPRRVYAKDLGDVGAFSSVRGVELDEGDAALCDAFASGTVPIPWQEELIETGVFQELNVWGPPGALPPDLDPGSAPAGGARSATCC</sequence>
<dbReference type="Gene3D" id="3.30.200.20">
    <property type="entry name" value="Phosphorylase Kinase, domain 1"/>
    <property type="match status" value="1"/>
</dbReference>
<keyword evidence="3 6" id="KW-0547">Nucleotide-binding</keyword>
<keyword evidence="5 6" id="KW-0067">ATP-binding</keyword>
<protein>
    <recommendedName>
        <fullName evidence="6">G protein-coupled receptor kinase</fullName>
        <ecNumber evidence="6">2.7.11.-</ecNumber>
    </recommendedName>
</protein>
<dbReference type="PANTHER" id="PTHR24355">
    <property type="entry name" value="G PROTEIN-COUPLED RECEPTOR KINASE/RIBOSOMAL PROTEIN S6 KINASE"/>
    <property type="match status" value="1"/>
</dbReference>
<dbReference type="InterPro" id="IPR000239">
    <property type="entry name" value="GPCR_kinase"/>
</dbReference>
<dbReference type="GO" id="GO:0005524">
    <property type="term" value="F:ATP binding"/>
    <property type="evidence" value="ECO:0007669"/>
    <property type="project" value="UniProtKB-KW"/>
</dbReference>
<dbReference type="EC" id="2.7.11.-" evidence="6"/>
<keyword evidence="4 6" id="KW-0418">Kinase</keyword>
<feature type="compositionally biased region" description="Low complexity" evidence="7">
    <location>
        <begin position="109"/>
        <end position="124"/>
    </location>
</feature>
<reference evidence="9 10" key="1">
    <citation type="submission" date="2019-09" db="EMBL/GenBank/DDBJ databases">
        <title>Bird 10,000 Genomes (B10K) Project - Family phase.</title>
        <authorList>
            <person name="Zhang G."/>
        </authorList>
    </citation>
    <scope>NUCLEOTIDE SEQUENCE [LARGE SCALE GENOMIC DNA]</scope>
    <source>
        <strain evidence="9">B10K-DU-012-56</strain>
    </source>
</reference>
<evidence type="ECO:0000313" key="9">
    <source>
        <dbReference type="EMBL" id="NXS46057.1"/>
    </source>
</evidence>
<gene>
    <name evidence="9" type="primary">Grk1_2</name>
    <name evidence="9" type="ORF">BALREX_R12939</name>
</gene>
<dbReference type="OrthoDB" id="354826at2759"/>
<feature type="non-terminal residue" evidence="9">
    <location>
        <position position="1"/>
    </location>
</feature>
<name>A0A7L2ULR5_BALRX</name>
<feature type="region of interest" description="Disordered" evidence="7">
    <location>
        <begin position="102"/>
        <end position="124"/>
    </location>
</feature>
<dbReference type="PANTHER" id="PTHR24355:SF23">
    <property type="entry name" value="G PROTEIN-COUPLED RECEPTOR KINASE"/>
    <property type="match status" value="1"/>
</dbReference>
<evidence type="ECO:0000256" key="4">
    <source>
        <dbReference type="ARBA" id="ARBA00022777"/>
    </source>
</evidence>
<dbReference type="GO" id="GO:0005737">
    <property type="term" value="C:cytoplasm"/>
    <property type="evidence" value="ECO:0007669"/>
    <property type="project" value="TreeGrafter"/>
</dbReference>
<dbReference type="EMBL" id="VYZW01039466">
    <property type="protein sequence ID" value="NXS46057.1"/>
    <property type="molecule type" value="Genomic_DNA"/>
</dbReference>
<evidence type="ECO:0000256" key="7">
    <source>
        <dbReference type="SAM" id="MobiDB-lite"/>
    </source>
</evidence>
<proteinExistence type="inferred from homology"/>
<dbReference type="SMART" id="SM00133">
    <property type="entry name" value="S_TK_X"/>
    <property type="match status" value="1"/>
</dbReference>
<evidence type="ECO:0000259" key="8">
    <source>
        <dbReference type="SMART" id="SM00133"/>
    </source>
</evidence>
<organism evidence="9 10">
    <name type="scientific">Balaeniceps rex</name>
    <name type="common">Shoebill</name>
    <dbReference type="NCBI Taxonomy" id="33584"/>
    <lineage>
        <taxon>Eukaryota</taxon>
        <taxon>Metazoa</taxon>
        <taxon>Chordata</taxon>
        <taxon>Craniata</taxon>
        <taxon>Vertebrata</taxon>
        <taxon>Euteleostomi</taxon>
        <taxon>Archelosauria</taxon>
        <taxon>Archosauria</taxon>
        <taxon>Dinosauria</taxon>
        <taxon>Saurischia</taxon>
        <taxon>Theropoda</taxon>
        <taxon>Coelurosauria</taxon>
        <taxon>Aves</taxon>
        <taxon>Neognathae</taxon>
        <taxon>Neoaves</taxon>
        <taxon>Aequornithes</taxon>
        <taxon>Pelecaniformes</taxon>
        <taxon>Balaenicipitidae</taxon>
        <taxon>Balaeniceps</taxon>
    </lineage>
</organism>
<feature type="non-terminal residue" evidence="9">
    <location>
        <position position="124"/>
    </location>
</feature>
<dbReference type="PRINTS" id="PR00717">
    <property type="entry name" value="GPCRKINASE"/>
</dbReference>
<feature type="domain" description="AGC-kinase C-terminal" evidence="8">
    <location>
        <begin position="20"/>
        <end position="99"/>
    </location>
</feature>
<evidence type="ECO:0000256" key="3">
    <source>
        <dbReference type="ARBA" id="ARBA00022741"/>
    </source>
</evidence>